<dbReference type="PANTHER" id="PTHR10724">
    <property type="entry name" value="30S RIBOSOMAL PROTEIN S1"/>
    <property type="match status" value="1"/>
</dbReference>
<dbReference type="SMART" id="SM00732">
    <property type="entry name" value="YqgFc"/>
    <property type="match status" value="1"/>
</dbReference>
<dbReference type="FunFam" id="2.40.50.140:FF:000051">
    <property type="entry name" value="RNA-binding transcriptional accessory protein"/>
    <property type="match status" value="1"/>
</dbReference>
<organism evidence="2 3">
    <name type="scientific">Faecalispora sporosphaeroides</name>
    <dbReference type="NCBI Taxonomy" id="1549"/>
    <lineage>
        <taxon>Bacteria</taxon>
        <taxon>Bacillati</taxon>
        <taxon>Bacillota</taxon>
        <taxon>Clostridia</taxon>
        <taxon>Eubacteriales</taxon>
        <taxon>Oscillospiraceae</taxon>
        <taxon>Faecalispora</taxon>
    </lineage>
</organism>
<dbReference type="InterPro" id="IPR041692">
    <property type="entry name" value="HHH_9"/>
</dbReference>
<dbReference type="GO" id="GO:0003735">
    <property type="term" value="F:structural constituent of ribosome"/>
    <property type="evidence" value="ECO:0007669"/>
    <property type="project" value="TreeGrafter"/>
</dbReference>
<dbReference type="InterPro" id="IPR018974">
    <property type="entry name" value="Tex-like_N"/>
</dbReference>
<dbReference type="InterPro" id="IPR003029">
    <property type="entry name" value="S1_domain"/>
</dbReference>
<dbReference type="FunFam" id="3.30.420.140:FF:000001">
    <property type="entry name" value="RNA-binding transcriptional accessory protein"/>
    <property type="match status" value="1"/>
</dbReference>
<dbReference type="InterPro" id="IPR037027">
    <property type="entry name" value="YqgF/RNaseH-like_dom_sf"/>
</dbReference>
<dbReference type="InterPro" id="IPR006641">
    <property type="entry name" value="YqgF/RNaseH-like_dom"/>
</dbReference>
<dbReference type="CDD" id="cd05685">
    <property type="entry name" value="S1_Tex"/>
    <property type="match status" value="1"/>
</dbReference>
<dbReference type="PANTHER" id="PTHR10724:SF10">
    <property type="entry name" value="S1 RNA-BINDING DOMAIN-CONTAINING PROTEIN 1"/>
    <property type="match status" value="1"/>
</dbReference>
<dbReference type="Gene3D" id="2.40.50.140">
    <property type="entry name" value="Nucleic acid-binding proteins"/>
    <property type="match status" value="1"/>
</dbReference>
<evidence type="ECO:0000313" key="3">
    <source>
        <dbReference type="Proteomes" id="UP000754750"/>
    </source>
</evidence>
<dbReference type="Pfam" id="PF17674">
    <property type="entry name" value="HHH_9"/>
    <property type="match status" value="1"/>
</dbReference>
<reference evidence="2" key="1">
    <citation type="submission" date="2019-04" db="EMBL/GenBank/DDBJ databases">
        <title>Evolution of Biomass-Degrading Anaerobic Consortia Revealed by Metagenomics.</title>
        <authorList>
            <person name="Peng X."/>
        </authorList>
    </citation>
    <scope>NUCLEOTIDE SEQUENCE</scope>
    <source>
        <strain evidence="2">SIG551</strain>
    </source>
</reference>
<dbReference type="SUPFAM" id="SSF53098">
    <property type="entry name" value="Ribonuclease H-like"/>
    <property type="match status" value="1"/>
</dbReference>
<dbReference type="GO" id="GO:0006412">
    <property type="term" value="P:translation"/>
    <property type="evidence" value="ECO:0007669"/>
    <property type="project" value="TreeGrafter"/>
</dbReference>
<protein>
    <submittedName>
        <fullName evidence="2">RNA-binding transcriptional accessory protein</fullName>
    </submittedName>
</protein>
<name>A0A928KU36_9FIRM</name>
<evidence type="ECO:0000313" key="2">
    <source>
        <dbReference type="EMBL" id="MBE6834033.1"/>
    </source>
</evidence>
<dbReference type="Gene3D" id="3.30.420.140">
    <property type="entry name" value="YqgF/RNase H-like domain"/>
    <property type="match status" value="1"/>
</dbReference>
<dbReference type="Pfam" id="PF22706">
    <property type="entry name" value="Tex_central_region"/>
    <property type="match status" value="1"/>
</dbReference>
<dbReference type="Gene3D" id="1.10.10.650">
    <property type="entry name" value="RuvA domain 2-like"/>
    <property type="match status" value="1"/>
</dbReference>
<dbReference type="GO" id="GO:0005737">
    <property type="term" value="C:cytoplasm"/>
    <property type="evidence" value="ECO:0007669"/>
    <property type="project" value="UniProtKB-ARBA"/>
</dbReference>
<dbReference type="InterPro" id="IPR012337">
    <property type="entry name" value="RNaseH-like_sf"/>
</dbReference>
<dbReference type="InterPro" id="IPR050437">
    <property type="entry name" value="Ribos_protein_bS1-like"/>
</dbReference>
<dbReference type="EMBL" id="SVNY01000005">
    <property type="protein sequence ID" value="MBE6834033.1"/>
    <property type="molecule type" value="Genomic_DNA"/>
</dbReference>
<dbReference type="RefSeq" id="WP_326840651.1">
    <property type="nucleotide sequence ID" value="NZ_SVNY01000005.1"/>
</dbReference>
<dbReference type="Pfam" id="PF12836">
    <property type="entry name" value="HHH_3"/>
    <property type="match status" value="1"/>
</dbReference>
<dbReference type="SMART" id="SM00316">
    <property type="entry name" value="S1"/>
    <property type="match status" value="1"/>
</dbReference>
<dbReference type="InterPro" id="IPR012340">
    <property type="entry name" value="NA-bd_OB-fold"/>
</dbReference>
<dbReference type="PROSITE" id="PS50126">
    <property type="entry name" value="S1"/>
    <property type="match status" value="1"/>
</dbReference>
<dbReference type="InterPro" id="IPR023319">
    <property type="entry name" value="Tex-like_HTH_dom_sf"/>
</dbReference>
<dbReference type="InterPro" id="IPR032639">
    <property type="entry name" value="Tex_YqgF"/>
</dbReference>
<dbReference type="Pfam" id="PF00575">
    <property type="entry name" value="S1"/>
    <property type="match status" value="1"/>
</dbReference>
<dbReference type="Pfam" id="PF09371">
    <property type="entry name" value="Tex_N"/>
    <property type="match status" value="1"/>
</dbReference>
<dbReference type="Gene3D" id="1.10.3500.10">
    <property type="entry name" value="Tex N-terminal region-like"/>
    <property type="match status" value="1"/>
</dbReference>
<dbReference type="InterPro" id="IPR023323">
    <property type="entry name" value="Tex-like_dom_sf"/>
</dbReference>
<sequence>MDMIAELSKEFRLNQQHVGNIITLIDDGNTIPFIARYRKEMTGSCDDQVLRELSDRLQYLRNLEKRKEEILESIAAQGKMTDALSLAVQSAKTLAEAEDLYRPYRPKRRTRATIAQEKGLRPLADLIMAQTQRGTTLEKLAAPYVNLEKGVESWEDAVQGAQDILVEEISDDAEMRKKLRQIIRRDGLVVSRAVQENPVYEMYAEYSEPVSKIPSHRILAIDRGEKEECLKVKLELNDAPALAALCDRFVKLGSVTSACVKGAAEDSWKRLILPSLEREIRNELTQRAAKQAISMFALNLKPLLLQPPVKDKVIMGFDPAYRTGCKIAVVDATGKVLDTTVVYPTPPHKKVEEAKRELKRLIVKHGVTIISIGNGTASKESEIFVAELLRELETPVSYMVVSEAGASVYSASKLAAAEFPEFDVSLRSAVSIARRLQDPLAELVKIDPKAIGIGQYQHDMPPAELDSALEGVVESCVNSVGVDLNTASVSLLTHISGLNETVAKNVVAYRDDNGPFQNRSQLKKVARLGPKAYEQCAGFLRIPRGKNILDNTSVHPESYDAVTKLLELLGRKPSDLTMQGVGTVSQQIEKIGWQKAAAACGVGIPTLTDIVAELQKPGRDIRDELPPPLLRTDIMSLSDLKAGMELTGTVRNVTDFGAFVDIGVHQDGLVHISQMSDHFIKHPSDLVKVGDVVQVTVLSVEEAKKRISLTMKRTEAQKAKA</sequence>
<dbReference type="SUPFAM" id="SSF50249">
    <property type="entry name" value="Nucleic acid-binding proteins"/>
    <property type="match status" value="1"/>
</dbReference>
<dbReference type="InterPro" id="IPR055179">
    <property type="entry name" value="Tex-like_central_region"/>
</dbReference>
<dbReference type="InterPro" id="IPR010994">
    <property type="entry name" value="RuvA_2-like"/>
</dbReference>
<dbReference type="InterPro" id="IPR044146">
    <property type="entry name" value="S1_Tex"/>
</dbReference>
<dbReference type="FunFam" id="1.10.150.310:FF:000001">
    <property type="entry name" value="RNA-binding transcriptional accessory protein"/>
    <property type="match status" value="1"/>
</dbReference>
<dbReference type="Pfam" id="PF16921">
    <property type="entry name" value="Tex_YqgF"/>
    <property type="match status" value="1"/>
</dbReference>
<proteinExistence type="predicted"/>
<gene>
    <name evidence="2" type="ORF">E7512_10755</name>
</gene>
<feature type="domain" description="S1 motif" evidence="1">
    <location>
        <begin position="643"/>
        <end position="712"/>
    </location>
</feature>
<dbReference type="Proteomes" id="UP000754750">
    <property type="component" value="Unassembled WGS sequence"/>
</dbReference>
<comment type="caution">
    <text evidence="2">The sequence shown here is derived from an EMBL/GenBank/DDBJ whole genome shotgun (WGS) entry which is preliminary data.</text>
</comment>
<evidence type="ECO:0000259" key="1">
    <source>
        <dbReference type="PROSITE" id="PS50126"/>
    </source>
</evidence>
<dbReference type="SUPFAM" id="SSF158832">
    <property type="entry name" value="Tex N-terminal region-like"/>
    <property type="match status" value="1"/>
</dbReference>
<accession>A0A928KU36</accession>
<dbReference type="AlphaFoldDB" id="A0A928KU36"/>
<dbReference type="FunFam" id="1.10.10.650:FF:000001">
    <property type="entry name" value="S1 RNA-binding domain 1"/>
    <property type="match status" value="1"/>
</dbReference>
<dbReference type="Gene3D" id="1.10.150.310">
    <property type="entry name" value="Tex RuvX-like domain-like"/>
    <property type="match status" value="1"/>
</dbReference>
<dbReference type="GO" id="GO:0003729">
    <property type="term" value="F:mRNA binding"/>
    <property type="evidence" value="ECO:0007669"/>
    <property type="project" value="UniProtKB-ARBA"/>
</dbReference>
<dbReference type="GO" id="GO:0006139">
    <property type="term" value="P:nucleobase-containing compound metabolic process"/>
    <property type="evidence" value="ECO:0007669"/>
    <property type="project" value="InterPro"/>
</dbReference>
<dbReference type="SUPFAM" id="SSF47781">
    <property type="entry name" value="RuvA domain 2-like"/>
    <property type="match status" value="2"/>
</dbReference>